<keyword evidence="14" id="KW-1185">Reference proteome</keyword>
<evidence type="ECO:0000259" key="12">
    <source>
        <dbReference type="Pfam" id="PF01979"/>
    </source>
</evidence>
<sequence length="433" mass="47783">MSSSSGNRLKRLLVFNCAELVQVVNDGQLYLAGTDMSTMCVLRPKHKGDSLALATDADGNILDIGSTEELTNKYKASEFETVIDAEKGALMPGFVDGHTHPIWSGDRVHEFALKLSGASYMEIHQNKGGIHYTVECTRAESDSKLKQLLTDRLRLMARSGTTAAECKTGYGLWLEDELRLLRILNEVRNQDDIIDMSLTYLGAHAVPRDFNGTSDLFAHKIATEDLLQLNQQVAFDNVDVFCEKNVFETESSRVILESAKKLGYRLNFHAEELSCINGVEMGCSLGARAMSHLECISDEGIKQMAITHAAGVILPTTAHVLRISPPPLRDMIEGGVIVALGSDFNPNAFCYAMPTVMHLACVQCKMSLTEAFVAATLNAAYSIGRSHRYGSLEIGKEANLVLIKESTWEHIIYQLGCHADLIRYVFYKGRILV</sequence>
<dbReference type="OrthoDB" id="194468at2759"/>
<dbReference type="GeneID" id="111242946"/>
<evidence type="ECO:0000256" key="2">
    <source>
        <dbReference type="ARBA" id="ARBA00001965"/>
    </source>
</evidence>
<dbReference type="NCBIfam" id="TIGR01224">
    <property type="entry name" value="hutI"/>
    <property type="match status" value="1"/>
</dbReference>
<evidence type="ECO:0000256" key="1">
    <source>
        <dbReference type="ARBA" id="ARBA00000853"/>
    </source>
</evidence>
<accession>A0A7M7IZ41</accession>
<comment type="cofactor">
    <cofactor evidence="2">
        <name>Fe(3+)</name>
        <dbReference type="ChEBI" id="CHEBI:29034"/>
    </cofactor>
</comment>
<dbReference type="InterPro" id="IPR005920">
    <property type="entry name" value="HutI"/>
</dbReference>
<dbReference type="UniPathway" id="UPA00379">
    <property type="reaction ID" value="UER00551"/>
</dbReference>
<keyword evidence="9" id="KW-0369">Histidine metabolism</keyword>
<proteinExistence type="inferred from homology"/>
<name>A0A7M7IZ41_VARDE</name>
<evidence type="ECO:0000256" key="8">
    <source>
        <dbReference type="ARBA" id="ARBA00022801"/>
    </source>
</evidence>
<dbReference type="InterPro" id="IPR006680">
    <property type="entry name" value="Amidohydro-rel"/>
</dbReference>
<dbReference type="RefSeq" id="XP_022643641.1">
    <property type="nucleotide sequence ID" value="XM_022787906.1"/>
</dbReference>
<evidence type="ECO:0000256" key="9">
    <source>
        <dbReference type="ARBA" id="ARBA00022808"/>
    </source>
</evidence>
<evidence type="ECO:0000256" key="11">
    <source>
        <dbReference type="ARBA" id="ARBA00023004"/>
    </source>
</evidence>
<organism evidence="13 14">
    <name type="scientific">Varroa destructor</name>
    <name type="common">Honeybee mite</name>
    <dbReference type="NCBI Taxonomy" id="109461"/>
    <lineage>
        <taxon>Eukaryota</taxon>
        <taxon>Metazoa</taxon>
        <taxon>Ecdysozoa</taxon>
        <taxon>Arthropoda</taxon>
        <taxon>Chelicerata</taxon>
        <taxon>Arachnida</taxon>
        <taxon>Acari</taxon>
        <taxon>Parasitiformes</taxon>
        <taxon>Mesostigmata</taxon>
        <taxon>Gamasina</taxon>
        <taxon>Dermanyssoidea</taxon>
        <taxon>Varroidae</taxon>
        <taxon>Varroa</taxon>
    </lineage>
</organism>
<keyword evidence="10" id="KW-0862">Zinc</keyword>
<dbReference type="GO" id="GO:0019557">
    <property type="term" value="P:L-histidine catabolic process to glutamate and formate"/>
    <property type="evidence" value="ECO:0007669"/>
    <property type="project" value="UniProtKB-UniPathway"/>
</dbReference>
<keyword evidence="7" id="KW-0479">Metal-binding</keyword>
<dbReference type="RefSeq" id="XP_022643642.1">
    <property type="nucleotide sequence ID" value="XM_022787907.1"/>
</dbReference>
<dbReference type="AlphaFoldDB" id="A0A7M7IZ41"/>
<dbReference type="PANTHER" id="PTHR42752:SF1">
    <property type="entry name" value="IMIDAZOLONEPROPIONASE-RELATED"/>
    <property type="match status" value="1"/>
</dbReference>
<dbReference type="PANTHER" id="PTHR42752">
    <property type="entry name" value="IMIDAZOLONEPROPIONASE"/>
    <property type="match status" value="1"/>
</dbReference>
<feature type="domain" description="Amidohydrolase-related" evidence="12">
    <location>
        <begin position="307"/>
        <end position="405"/>
    </location>
</feature>
<evidence type="ECO:0000313" key="13">
    <source>
        <dbReference type="EnsemblMetazoa" id="XP_022643642"/>
    </source>
</evidence>
<dbReference type="FunFam" id="3.20.20.140:FF:000007">
    <property type="entry name" value="Imidazolonepropionase"/>
    <property type="match status" value="1"/>
</dbReference>
<dbReference type="InterPro" id="IPR011059">
    <property type="entry name" value="Metal-dep_hydrolase_composite"/>
</dbReference>
<dbReference type="OMA" id="CAPHARW"/>
<comment type="catalytic activity">
    <reaction evidence="1">
        <text>4-imidazolone-5-propanoate + H2O = N-formimidoyl-L-glutamate</text>
        <dbReference type="Rhea" id="RHEA:23660"/>
        <dbReference type="ChEBI" id="CHEBI:15377"/>
        <dbReference type="ChEBI" id="CHEBI:58928"/>
        <dbReference type="ChEBI" id="CHEBI:77893"/>
        <dbReference type="EC" id="3.5.2.7"/>
    </reaction>
</comment>
<evidence type="ECO:0000256" key="6">
    <source>
        <dbReference type="ARBA" id="ARBA00013406"/>
    </source>
</evidence>
<dbReference type="GO" id="GO:0019556">
    <property type="term" value="P:L-histidine catabolic process to glutamate and formamide"/>
    <property type="evidence" value="ECO:0007669"/>
    <property type="project" value="UniProtKB-UniPathway"/>
</dbReference>
<comment type="pathway">
    <text evidence="3">Amino-acid degradation; L-histidine degradation into L-glutamate; N-formimidoyl-L-glutamate from L-histidine: step 3/3.</text>
</comment>
<dbReference type="GO" id="GO:0050480">
    <property type="term" value="F:imidazolonepropionase activity"/>
    <property type="evidence" value="ECO:0007669"/>
    <property type="project" value="UniProtKB-EC"/>
</dbReference>
<dbReference type="EnsemblMetazoa" id="XM_022787905">
    <property type="protein sequence ID" value="XP_022643640"/>
    <property type="gene ID" value="LOC111242946"/>
</dbReference>
<protein>
    <recommendedName>
        <fullName evidence="6">Probable imidazolonepropionase</fullName>
        <ecNumber evidence="5">3.5.2.7</ecNumber>
    </recommendedName>
</protein>
<dbReference type="GO" id="GO:0005737">
    <property type="term" value="C:cytoplasm"/>
    <property type="evidence" value="ECO:0007669"/>
    <property type="project" value="InterPro"/>
</dbReference>
<keyword evidence="11" id="KW-0408">Iron</keyword>
<evidence type="ECO:0000256" key="3">
    <source>
        <dbReference type="ARBA" id="ARBA00004758"/>
    </source>
</evidence>
<dbReference type="EnsemblMetazoa" id="XM_022787907">
    <property type="protein sequence ID" value="XP_022643642"/>
    <property type="gene ID" value="LOC111242946"/>
</dbReference>
<dbReference type="InterPro" id="IPR032466">
    <property type="entry name" value="Metal_Hydrolase"/>
</dbReference>
<dbReference type="GO" id="GO:0046872">
    <property type="term" value="F:metal ion binding"/>
    <property type="evidence" value="ECO:0007669"/>
    <property type="project" value="UniProtKB-KW"/>
</dbReference>
<evidence type="ECO:0000256" key="7">
    <source>
        <dbReference type="ARBA" id="ARBA00022723"/>
    </source>
</evidence>
<dbReference type="KEGG" id="vde:111242946"/>
<dbReference type="EnsemblMetazoa" id="XM_022787906">
    <property type="protein sequence ID" value="XP_022643641"/>
    <property type="gene ID" value="LOC111242946"/>
</dbReference>
<dbReference type="SUPFAM" id="SSF51556">
    <property type="entry name" value="Metallo-dependent hydrolases"/>
    <property type="match status" value="1"/>
</dbReference>
<dbReference type="Proteomes" id="UP000594260">
    <property type="component" value="Unplaced"/>
</dbReference>
<reference evidence="13" key="1">
    <citation type="submission" date="2021-01" db="UniProtKB">
        <authorList>
            <consortium name="EnsemblMetazoa"/>
        </authorList>
    </citation>
    <scope>IDENTIFICATION</scope>
</reference>
<evidence type="ECO:0000256" key="5">
    <source>
        <dbReference type="ARBA" id="ARBA00012864"/>
    </source>
</evidence>
<dbReference type="InParanoid" id="A0A7M7IZ41"/>
<dbReference type="SUPFAM" id="SSF51338">
    <property type="entry name" value="Composite domain of metallo-dependent hydrolases"/>
    <property type="match status" value="1"/>
</dbReference>
<evidence type="ECO:0000313" key="14">
    <source>
        <dbReference type="Proteomes" id="UP000594260"/>
    </source>
</evidence>
<keyword evidence="8" id="KW-0378">Hydrolase</keyword>
<evidence type="ECO:0000256" key="10">
    <source>
        <dbReference type="ARBA" id="ARBA00022833"/>
    </source>
</evidence>
<comment type="similarity">
    <text evidence="4">Belongs to the metallo-dependent hydrolases superfamily. HutI family.</text>
</comment>
<evidence type="ECO:0000256" key="4">
    <source>
        <dbReference type="ARBA" id="ARBA00008002"/>
    </source>
</evidence>
<dbReference type="RefSeq" id="XP_022643640.1">
    <property type="nucleotide sequence ID" value="XM_022787905.1"/>
</dbReference>
<dbReference type="Pfam" id="PF01979">
    <property type="entry name" value="Amidohydro_1"/>
    <property type="match status" value="1"/>
</dbReference>
<dbReference type="Gene3D" id="2.30.40.10">
    <property type="entry name" value="Urease, subunit C, domain 1"/>
    <property type="match status" value="1"/>
</dbReference>
<dbReference type="Gene3D" id="3.20.20.140">
    <property type="entry name" value="Metal-dependent hydrolases"/>
    <property type="match status" value="1"/>
</dbReference>
<dbReference type="EC" id="3.5.2.7" evidence="5"/>